<name>A0A9P0PK05_ACAOB</name>
<dbReference type="AlphaFoldDB" id="A0A9P0PK05"/>
<gene>
    <name evidence="1" type="ORF">ACAOBT_LOCUS17550</name>
</gene>
<evidence type="ECO:0000313" key="1">
    <source>
        <dbReference type="EMBL" id="CAH1986941.1"/>
    </source>
</evidence>
<sequence length="70" mass="8014">MKYNTVCLPQIFTEEDTSISTSHLSKIYPTPIKSQHFCSNSDSVFTLAPICWGNENYEFHKSTRKSSSYS</sequence>
<protein>
    <submittedName>
        <fullName evidence="1">Uncharacterized protein</fullName>
    </submittedName>
</protein>
<comment type="caution">
    <text evidence="1">The sequence shown here is derived from an EMBL/GenBank/DDBJ whole genome shotgun (WGS) entry which is preliminary data.</text>
</comment>
<dbReference type="OrthoDB" id="8058166at2759"/>
<dbReference type="EMBL" id="CAKOFQ010007008">
    <property type="protein sequence ID" value="CAH1986941.1"/>
    <property type="molecule type" value="Genomic_DNA"/>
</dbReference>
<keyword evidence="2" id="KW-1185">Reference proteome</keyword>
<organism evidence="1 2">
    <name type="scientific">Acanthoscelides obtectus</name>
    <name type="common">Bean weevil</name>
    <name type="synonym">Bruchus obtectus</name>
    <dbReference type="NCBI Taxonomy" id="200917"/>
    <lineage>
        <taxon>Eukaryota</taxon>
        <taxon>Metazoa</taxon>
        <taxon>Ecdysozoa</taxon>
        <taxon>Arthropoda</taxon>
        <taxon>Hexapoda</taxon>
        <taxon>Insecta</taxon>
        <taxon>Pterygota</taxon>
        <taxon>Neoptera</taxon>
        <taxon>Endopterygota</taxon>
        <taxon>Coleoptera</taxon>
        <taxon>Polyphaga</taxon>
        <taxon>Cucujiformia</taxon>
        <taxon>Chrysomeloidea</taxon>
        <taxon>Chrysomelidae</taxon>
        <taxon>Bruchinae</taxon>
        <taxon>Bruchini</taxon>
        <taxon>Acanthoscelides</taxon>
    </lineage>
</organism>
<evidence type="ECO:0000313" key="2">
    <source>
        <dbReference type="Proteomes" id="UP001152888"/>
    </source>
</evidence>
<reference evidence="1" key="1">
    <citation type="submission" date="2022-03" db="EMBL/GenBank/DDBJ databases">
        <authorList>
            <person name="Sayadi A."/>
        </authorList>
    </citation>
    <scope>NUCLEOTIDE SEQUENCE</scope>
</reference>
<dbReference type="Proteomes" id="UP001152888">
    <property type="component" value="Unassembled WGS sequence"/>
</dbReference>
<accession>A0A9P0PK05</accession>
<proteinExistence type="predicted"/>